<keyword evidence="4" id="KW-1185">Reference proteome</keyword>
<feature type="region of interest" description="Disordered" evidence="1">
    <location>
        <begin position="1"/>
        <end position="26"/>
    </location>
</feature>
<dbReference type="AlphaFoldDB" id="A0AAW0BCW7"/>
<comment type="caution">
    <text evidence="2">The sequence shown here is derived from an EMBL/GenBank/DDBJ whole genome shotgun (WGS) entry which is preliminary data.</text>
</comment>
<dbReference type="EMBL" id="JAWWNJ010000035">
    <property type="protein sequence ID" value="KAK7023749.1"/>
    <property type="molecule type" value="Genomic_DNA"/>
</dbReference>
<feature type="compositionally biased region" description="Low complexity" evidence="1">
    <location>
        <begin position="98"/>
        <end position="109"/>
    </location>
</feature>
<evidence type="ECO:0000313" key="3">
    <source>
        <dbReference type="EMBL" id="KAK7030520.1"/>
    </source>
</evidence>
<proteinExistence type="predicted"/>
<protein>
    <submittedName>
        <fullName evidence="2">Uncharacterized protein</fullName>
    </submittedName>
</protein>
<sequence>MSNGDHNIKDDGGESHHPEEAFLSGPLREMQAGSRQNTLAYGYPPPETTFQTTLGGLRTRLHDLRTVEKPMDGMESTMHDLFSAIRADKMELYAQENASVADDNASSVAVEDHASDKSPSETDSATAQHDADMQEIDAAELAWTRLMATLRKLDDLRGRSDVREELKGVLRELQAMRGTFN</sequence>
<feature type="compositionally biased region" description="Basic and acidic residues" evidence="1">
    <location>
        <begin position="1"/>
        <end position="20"/>
    </location>
</feature>
<dbReference type="Proteomes" id="UP001362999">
    <property type="component" value="Unassembled WGS sequence"/>
</dbReference>
<evidence type="ECO:0000313" key="4">
    <source>
        <dbReference type="Proteomes" id="UP001362999"/>
    </source>
</evidence>
<organism evidence="2 4">
    <name type="scientific">Favolaschia claudopus</name>
    <dbReference type="NCBI Taxonomy" id="2862362"/>
    <lineage>
        <taxon>Eukaryota</taxon>
        <taxon>Fungi</taxon>
        <taxon>Dikarya</taxon>
        <taxon>Basidiomycota</taxon>
        <taxon>Agaricomycotina</taxon>
        <taxon>Agaricomycetes</taxon>
        <taxon>Agaricomycetidae</taxon>
        <taxon>Agaricales</taxon>
        <taxon>Marasmiineae</taxon>
        <taxon>Mycenaceae</taxon>
        <taxon>Favolaschia</taxon>
    </lineage>
</organism>
<gene>
    <name evidence="3" type="ORF">R3P38DRAFT_3187802</name>
    <name evidence="2" type="ORF">R3P38DRAFT_3194280</name>
</gene>
<feature type="region of interest" description="Disordered" evidence="1">
    <location>
        <begin position="98"/>
        <end position="129"/>
    </location>
</feature>
<feature type="compositionally biased region" description="Basic and acidic residues" evidence="1">
    <location>
        <begin position="110"/>
        <end position="120"/>
    </location>
</feature>
<reference evidence="2 4" key="1">
    <citation type="journal article" date="2024" name="J Genomics">
        <title>Draft genome sequencing and assembly of Favolaschia claudopus CIRM-BRFM 2984 isolated from oak limbs.</title>
        <authorList>
            <person name="Navarro D."/>
            <person name="Drula E."/>
            <person name="Chaduli D."/>
            <person name="Cazenave R."/>
            <person name="Ahrendt S."/>
            <person name="Wang J."/>
            <person name="Lipzen A."/>
            <person name="Daum C."/>
            <person name="Barry K."/>
            <person name="Grigoriev I.V."/>
            <person name="Favel A."/>
            <person name="Rosso M.N."/>
            <person name="Martin F."/>
        </authorList>
    </citation>
    <scope>NUCLEOTIDE SEQUENCE [LARGE SCALE GENOMIC DNA]</scope>
    <source>
        <strain evidence="2 4">CIRM-BRFM 2984</strain>
    </source>
</reference>
<evidence type="ECO:0000313" key="2">
    <source>
        <dbReference type="EMBL" id="KAK7023749.1"/>
    </source>
</evidence>
<dbReference type="EMBL" id="JAWWNJ010000025">
    <property type="protein sequence ID" value="KAK7030520.1"/>
    <property type="molecule type" value="Genomic_DNA"/>
</dbReference>
<evidence type="ECO:0000256" key="1">
    <source>
        <dbReference type="SAM" id="MobiDB-lite"/>
    </source>
</evidence>
<accession>A0AAW0BCW7</accession>
<name>A0AAW0BCW7_9AGAR</name>